<evidence type="ECO:0000313" key="2">
    <source>
        <dbReference type="Proteomes" id="UP001196509"/>
    </source>
</evidence>
<dbReference type="AlphaFoldDB" id="A0AAE2ZIJ9"/>
<keyword evidence="2" id="KW-1185">Reference proteome</keyword>
<proteinExistence type="predicted"/>
<protein>
    <submittedName>
        <fullName evidence="1">Uncharacterized protein</fullName>
    </submittedName>
</protein>
<dbReference type="Proteomes" id="UP001196509">
    <property type="component" value="Unassembled WGS sequence"/>
</dbReference>
<dbReference type="RefSeq" id="WP_220227279.1">
    <property type="nucleotide sequence ID" value="NZ_JAICBX010000001.1"/>
</dbReference>
<gene>
    <name evidence="1" type="ORF">K1W69_05375</name>
</gene>
<organism evidence="1 2">
    <name type="scientific">Flavimaribacter sediminis</name>
    <dbReference type="NCBI Taxonomy" id="2865987"/>
    <lineage>
        <taxon>Bacteria</taxon>
        <taxon>Pseudomonadati</taxon>
        <taxon>Pseudomonadota</taxon>
        <taxon>Alphaproteobacteria</taxon>
        <taxon>Hyphomicrobiales</taxon>
        <taxon>Rhizobiaceae</taxon>
        <taxon>Flavimaribacter</taxon>
    </lineage>
</organism>
<accession>A0AAE2ZIJ9</accession>
<sequence>MPEKDLADFAQENSLASIRKIPLPENASLATCAQRAGSYADCYTVDVKGKIELSAYTESFFNTWLMRLERKLIGLGSKPSNDDDVRLLANGGCDSLAWWRVEKRDPDQLLLSVPDIATLTWLMVSKLPGATPGTRLYFGSAVLMQSRLSKALLPFHKAYSRLLLRSASRTCERKSR</sequence>
<evidence type="ECO:0000313" key="1">
    <source>
        <dbReference type="EMBL" id="MBW8636614.1"/>
    </source>
</evidence>
<reference evidence="1" key="1">
    <citation type="submission" date="2021-08" db="EMBL/GenBank/DDBJ databases">
        <title>Hoeflea bacterium WL0058 sp. nov., isolated from the sediment.</title>
        <authorList>
            <person name="Wang L."/>
            <person name="Zhang D."/>
        </authorList>
    </citation>
    <scope>NUCLEOTIDE SEQUENCE</scope>
    <source>
        <strain evidence="1">WL0058</strain>
    </source>
</reference>
<dbReference type="EMBL" id="JAICBX010000001">
    <property type="protein sequence ID" value="MBW8636614.1"/>
    <property type="molecule type" value="Genomic_DNA"/>
</dbReference>
<comment type="caution">
    <text evidence="1">The sequence shown here is derived from an EMBL/GenBank/DDBJ whole genome shotgun (WGS) entry which is preliminary data.</text>
</comment>
<name>A0AAE2ZIJ9_9HYPH</name>